<sequence length="342" mass="38871">MSEEAAIRMPDHQPWDHKIDLKKGETPPHGPLFAMSGRELDALKPWLEKMLNSGRIRKSTSSCSAPLMFVDKKDPDDPLRPVVDYRVLNRMTVPVRHPIPLITELQHALRTAKIFSKIDLKSGFFLVRMAKGHEWKTAFRCKYDLFEYIVMPMGLINAPSTFQAMMNHLFMDLLDAGVLVYLDDILIYADTEEEHDRLVLEVLKRLTDNHLAVAPQKCKWGVTEVEFLGYIISPQGIGMAEDKVKSILEWKQPTTLKESQSFLGFANFYRRFIKGFSTIAQALSKGNSVDKKLWRWTEPMAKAFKDLKEAFTTAPVLAHFDPAEPAVMETDASDFGIGAILS</sequence>
<dbReference type="InterPro" id="IPR043502">
    <property type="entry name" value="DNA/RNA_pol_sf"/>
</dbReference>
<reference evidence="5 6" key="1">
    <citation type="submission" date="2017-07" db="EMBL/GenBank/DDBJ databases">
        <title>Genome sequence of the Sordaria macrospora wild type strain R19027.</title>
        <authorList>
            <person name="Nowrousian M."/>
            <person name="Teichert I."/>
            <person name="Kueck U."/>
        </authorList>
    </citation>
    <scope>NUCLEOTIDE SEQUENCE [LARGE SCALE GENOMIC DNA]</scope>
    <source>
        <strain evidence="5 6">R19027</strain>
        <tissue evidence="5">Mycelium</tissue>
    </source>
</reference>
<evidence type="ECO:0000313" key="6">
    <source>
        <dbReference type="Proteomes" id="UP000433876"/>
    </source>
</evidence>
<keyword evidence="2" id="KW-0496">Mitochondrion</keyword>
<dbReference type="FunFam" id="3.30.70.270:FF:000063">
    <property type="entry name" value="Zinc knuckle domaincontaining protein"/>
    <property type="match status" value="1"/>
</dbReference>
<dbReference type="InterPro" id="IPR043128">
    <property type="entry name" value="Rev_trsase/Diguanyl_cyclase"/>
</dbReference>
<name>A0A8S8ZXR8_SORMA</name>
<dbReference type="Gene3D" id="3.10.10.10">
    <property type="entry name" value="HIV Type 1 Reverse Transcriptase, subunit A, domain 1"/>
    <property type="match status" value="1"/>
</dbReference>
<comment type="subcellular location">
    <subcellularLocation>
        <location evidence="1">Mitochondrion</location>
    </subcellularLocation>
</comment>
<dbReference type="SUPFAM" id="SSF56672">
    <property type="entry name" value="DNA/RNA polymerases"/>
    <property type="match status" value="1"/>
</dbReference>
<proteinExistence type="predicted"/>
<dbReference type="VEuPathDB" id="FungiDB:SMAC_09860"/>
<feature type="domain" description="Reverse transcriptase" evidence="4">
    <location>
        <begin position="51"/>
        <end position="232"/>
    </location>
</feature>
<dbReference type="PANTHER" id="PTHR37984:SF5">
    <property type="entry name" value="PROTEIN NYNRIN-LIKE"/>
    <property type="match status" value="1"/>
</dbReference>
<dbReference type="InterPro" id="IPR000477">
    <property type="entry name" value="RT_dom"/>
</dbReference>
<dbReference type="PROSITE" id="PS50878">
    <property type="entry name" value="RT_POL"/>
    <property type="match status" value="1"/>
</dbReference>
<dbReference type="EMBL" id="NMPR01000043">
    <property type="protein sequence ID" value="KAA8633035.1"/>
    <property type="molecule type" value="Genomic_DNA"/>
</dbReference>
<organism evidence="5 6">
    <name type="scientific">Sordaria macrospora</name>
    <dbReference type="NCBI Taxonomy" id="5147"/>
    <lineage>
        <taxon>Eukaryota</taxon>
        <taxon>Fungi</taxon>
        <taxon>Dikarya</taxon>
        <taxon>Ascomycota</taxon>
        <taxon>Pezizomycotina</taxon>
        <taxon>Sordariomycetes</taxon>
        <taxon>Sordariomycetidae</taxon>
        <taxon>Sordariales</taxon>
        <taxon>Sordariaceae</taxon>
        <taxon>Sordaria</taxon>
    </lineage>
</organism>
<dbReference type="GO" id="GO:0005739">
    <property type="term" value="C:mitochondrion"/>
    <property type="evidence" value="ECO:0007669"/>
    <property type="project" value="UniProtKB-SubCell"/>
</dbReference>
<evidence type="ECO:0000256" key="3">
    <source>
        <dbReference type="ARBA" id="ARBA00023268"/>
    </source>
</evidence>
<evidence type="ECO:0000259" key="4">
    <source>
        <dbReference type="PROSITE" id="PS50878"/>
    </source>
</evidence>
<gene>
    <name evidence="5" type="ORF">SMACR_09860</name>
</gene>
<dbReference type="InterPro" id="IPR041577">
    <property type="entry name" value="RT_RNaseH_2"/>
</dbReference>
<comment type="caution">
    <text evidence="5">The sequence shown here is derived from an EMBL/GenBank/DDBJ whole genome shotgun (WGS) entry which is preliminary data.</text>
</comment>
<dbReference type="Gene3D" id="3.30.70.270">
    <property type="match status" value="2"/>
</dbReference>
<dbReference type="PANTHER" id="PTHR37984">
    <property type="entry name" value="PROTEIN CBG26694"/>
    <property type="match status" value="1"/>
</dbReference>
<evidence type="ECO:0000313" key="5">
    <source>
        <dbReference type="EMBL" id="KAA8633035.1"/>
    </source>
</evidence>
<accession>A0A8S8ZXR8</accession>
<protein>
    <recommendedName>
        <fullName evidence="4">Reverse transcriptase domain-containing protein</fullName>
    </recommendedName>
</protein>
<evidence type="ECO:0000256" key="2">
    <source>
        <dbReference type="ARBA" id="ARBA00023128"/>
    </source>
</evidence>
<keyword evidence="3" id="KW-0511">Multifunctional enzyme</keyword>
<dbReference type="GO" id="GO:0003824">
    <property type="term" value="F:catalytic activity"/>
    <property type="evidence" value="ECO:0007669"/>
    <property type="project" value="UniProtKB-KW"/>
</dbReference>
<dbReference type="CDD" id="cd01647">
    <property type="entry name" value="RT_LTR"/>
    <property type="match status" value="1"/>
</dbReference>
<dbReference type="Proteomes" id="UP000433876">
    <property type="component" value="Unassembled WGS sequence"/>
</dbReference>
<dbReference type="InterPro" id="IPR050951">
    <property type="entry name" value="Retrovirus_Pol_polyprotein"/>
</dbReference>
<dbReference type="Pfam" id="PF17919">
    <property type="entry name" value="RT_RNaseH_2"/>
    <property type="match status" value="1"/>
</dbReference>
<dbReference type="Pfam" id="PF00078">
    <property type="entry name" value="RVT_1"/>
    <property type="match status" value="1"/>
</dbReference>
<evidence type="ECO:0000256" key="1">
    <source>
        <dbReference type="ARBA" id="ARBA00004173"/>
    </source>
</evidence>
<dbReference type="AlphaFoldDB" id="A0A8S8ZXR8"/>